<organism evidence="9 10">
    <name type="scientific">Schleiferilactobacillus perolens DSM 12744</name>
    <dbReference type="NCBI Taxonomy" id="1423792"/>
    <lineage>
        <taxon>Bacteria</taxon>
        <taxon>Bacillati</taxon>
        <taxon>Bacillota</taxon>
        <taxon>Bacilli</taxon>
        <taxon>Lactobacillales</taxon>
        <taxon>Lactobacillaceae</taxon>
        <taxon>Schleiferilactobacillus</taxon>
    </lineage>
</organism>
<feature type="transmembrane region" description="Helical" evidence="7">
    <location>
        <begin position="35"/>
        <end position="57"/>
    </location>
</feature>
<dbReference type="SUPFAM" id="SSF103473">
    <property type="entry name" value="MFS general substrate transporter"/>
    <property type="match status" value="1"/>
</dbReference>
<dbReference type="Proteomes" id="UP000051330">
    <property type="component" value="Unassembled WGS sequence"/>
</dbReference>
<evidence type="ECO:0000256" key="4">
    <source>
        <dbReference type="ARBA" id="ARBA00022692"/>
    </source>
</evidence>
<dbReference type="PROSITE" id="PS51257">
    <property type="entry name" value="PROKAR_LIPOPROTEIN"/>
    <property type="match status" value="1"/>
</dbReference>
<evidence type="ECO:0000256" key="5">
    <source>
        <dbReference type="ARBA" id="ARBA00022989"/>
    </source>
</evidence>
<name>A0A0R1N150_9LACO</name>
<protein>
    <submittedName>
        <fullName evidence="9">Major facilitator superfamily protein</fullName>
    </submittedName>
</protein>
<accession>A0A0R1N150</accession>
<feature type="domain" description="Major facilitator superfamily (MFS) profile" evidence="8">
    <location>
        <begin position="7"/>
        <end position="217"/>
    </location>
</feature>
<feature type="transmembrane region" description="Helical" evidence="7">
    <location>
        <begin position="159"/>
        <end position="181"/>
    </location>
</feature>
<dbReference type="InterPro" id="IPR036259">
    <property type="entry name" value="MFS_trans_sf"/>
</dbReference>
<keyword evidence="6 7" id="KW-0472">Membrane</keyword>
<dbReference type="InterPro" id="IPR011701">
    <property type="entry name" value="MFS"/>
</dbReference>
<evidence type="ECO:0000256" key="3">
    <source>
        <dbReference type="ARBA" id="ARBA00022475"/>
    </source>
</evidence>
<dbReference type="PANTHER" id="PTHR43124">
    <property type="entry name" value="PURINE EFFLUX PUMP PBUE"/>
    <property type="match status" value="1"/>
</dbReference>
<dbReference type="PANTHER" id="PTHR43124:SF3">
    <property type="entry name" value="CHLORAMPHENICOL EFFLUX PUMP RV0191"/>
    <property type="match status" value="1"/>
</dbReference>
<dbReference type="PATRIC" id="fig|1423792.3.peg.1792"/>
<comment type="subcellular location">
    <subcellularLocation>
        <location evidence="1">Cell membrane</location>
        <topology evidence="1">Multi-pass membrane protein</topology>
    </subcellularLocation>
</comment>
<evidence type="ECO:0000256" key="1">
    <source>
        <dbReference type="ARBA" id="ARBA00004651"/>
    </source>
</evidence>
<dbReference type="AlphaFoldDB" id="A0A0R1N150"/>
<feature type="transmembrane region" description="Helical" evidence="7">
    <location>
        <begin position="69"/>
        <end position="88"/>
    </location>
</feature>
<evidence type="ECO:0000256" key="7">
    <source>
        <dbReference type="SAM" id="Phobius"/>
    </source>
</evidence>
<feature type="transmembrane region" description="Helical" evidence="7">
    <location>
        <begin position="9"/>
        <end position="29"/>
    </location>
</feature>
<dbReference type="Pfam" id="PF07690">
    <property type="entry name" value="MFS_1"/>
    <property type="match status" value="1"/>
</dbReference>
<dbReference type="InterPro" id="IPR020846">
    <property type="entry name" value="MFS_dom"/>
</dbReference>
<dbReference type="STRING" id="1423792.FD09_GL001768"/>
<dbReference type="Gene3D" id="1.20.1250.20">
    <property type="entry name" value="MFS general substrate transporter like domains"/>
    <property type="match status" value="1"/>
</dbReference>
<reference evidence="9 10" key="1">
    <citation type="journal article" date="2015" name="Genome Announc.">
        <title>Expanding the biotechnology potential of lactobacilli through comparative genomics of 213 strains and associated genera.</title>
        <authorList>
            <person name="Sun Z."/>
            <person name="Harris H.M."/>
            <person name="McCann A."/>
            <person name="Guo C."/>
            <person name="Argimon S."/>
            <person name="Zhang W."/>
            <person name="Yang X."/>
            <person name="Jeffery I.B."/>
            <person name="Cooney J.C."/>
            <person name="Kagawa T.F."/>
            <person name="Liu W."/>
            <person name="Song Y."/>
            <person name="Salvetti E."/>
            <person name="Wrobel A."/>
            <person name="Rasinkangas P."/>
            <person name="Parkhill J."/>
            <person name="Rea M.C."/>
            <person name="O'Sullivan O."/>
            <person name="Ritari J."/>
            <person name="Douillard F.P."/>
            <person name="Paul Ross R."/>
            <person name="Yang R."/>
            <person name="Briner A.E."/>
            <person name="Felis G.E."/>
            <person name="de Vos W.M."/>
            <person name="Barrangou R."/>
            <person name="Klaenhammer T.R."/>
            <person name="Caufield P.W."/>
            <person name="Cui Y."/>
            <person name="Zhang H."/>
            <person name="O'Toole P.W."/>
        </authorList>
    </citation>
    <scope>NUCLEOTIDE SEQUENCE [LARGE SCALE GENOMIC DNA]</scope>
    <source>
        <strain evidence="9 10">DSM 12744</strain>
    </source>
</reference>
<keyword evidence="5 7" id="KW-1133">Transmembrane helix</keyword>
<keyword evidence="10" id="KW-1185">Reference proteome</keyword>
<keyword evidence="3" id="KW-1003">Cell membrane</keyword>
<comment type="caution">
    <text evidence="9">The sequence shown here is derived from an EMBL/GenBank/DDBJ whole genome shotgun (WGS) entry which is preliminary data.</text>
</comment>
<feature type="transmembrane region" description="Helical" evidence="7">
    <location>
        <begin position="94"/>
        <end position="119"/>
    </location>
</feature>
<evidence type="ECO:0000256" key="6">
    <source>
        <dbReference type="ARBA" id="ARBA00023136"/>
    </source>
</evidence>
<dbReference type="InterPro" id="IPR050189">
    <property type="entry name" value="MFS_Efflux_Transporters"/>
</dbReference>
<dbReference type="GO" id="GO:0005886">
    <property type="term" value="C:plasma membrane"/>
    <property type="evidence" value="ECO:0007669"/>
    <property type="project" value="UniProtKB-SubCell"/>
</dbReference>
<feature type="transmembrane region" description="Helical" evidence="7">
    <location>
        <begin position="131"/>
        <end position="153"/>
    </location>
</feature>
<evidence type="ECO:0000256" key="2">
    <source>
        <dbReference type="ARBA" id="ARBA00022448"/>
    </source>
</evidence>
<proteinExistence type="predicted"/>
<keyword evidence="4 7" id="KW-0812">Transmembrane</keyword>
<gene>
    <name evidence="9" type="ORF">FD09_GL001768</name>
</gene>
<dbReference type="GO" id="GO:0022857">
    <property type="term" value="F:transmembrane transporter activity"/>
    <property type="evidence" value="ECO:0007669"/>
    <property type="project" value="InterPro"/>
</dbReference>
<sequence>MTTFKFRSYVLILLAFVLGCSEFIIVGVLDDIASQLHVGVSTVGLLVTIFALVYAVSTPFVNALVRQHRFYNFILILMAIFIFGNILTAFSSTYLVLVIARVVTAIVSGPLISIALTFANEIAPMDKKAWLVSWIFSGFSIASVFGVPIGTWISTLAGWRMSFVAITVVSVLTFILMLPSLPKDLRQHAKKSQSGNKQGSLALFKDRRIQLGYCCQC</sequence>
<dbReference type="PROSITE" id="PS50850">
    <property type="entry name" value="MFS"/>
    <property type="match status" value="1"/>
</dbReference>
<dbReference type="EMBL" id="AZEC01000003">
    <property type="protein sequence ID" value="KRL13740.1"/>
    <property type="molecule type" value="Genomic_DNA"/>
</dbReference>
<keyword evidence="2" id="KW-0813">Transport</keyword>
<evidence type="ECO:0000313" key="9">
    <source>
        <dbReference type="EMBL" id="KRL13740.1"/>
    </source>
</evidence>
<evidence type="ECO:0000313" key="10">
    <source>
        <dbReference type="Proteomes" id="UP000051330"/>
    </source>
</evidence>
<evidence type="ECO:0000259" key="8">
    <source>
        <dbReference type="PROSITE" id="PS50850"/>
    </source>
</evidence>